<evidence type="ECO:0000259" key="8">
    <source>
        <dbReference type="Pfam" id="PF07687"/>
    </source>
</evidence>
<gene>
    <name evidence="9" type="ORF">DXB12_09700</name>
</gene>
<sequence length="401" mass="44596">MLSKKVGSVNKELVELTKRFIAVPGYSELVEKETKMAETLYKELRSMGLPAQLLDYDGRYNVVCEYEGEQIGPTVVLCTHLDTVPPYEMQNPFEGKVENGRLYGRGAVDVRGILAAMSLVMKRLFEEKAEICGKVRFLAVSDEESGSYGMRKEIENGYYADLTIVGEPTELQLGIAHKGVTWIQVDFRGKTAHGSVPEEGHNAIYDANHFIQYIVEDLIPKLKDRKQHKLLGTASINVGLIDGGTRPTIVPEFCRVQIDRRLVPDEDIVQVLNEITEEAGKVNDGKADFEIKAILGDEEHPFPPLDSGRYQSILTCLSQTVSKITGSQKNIIGLPYWTDAALPGYYTGKAAVVIGPGNIAQAHSNNEYIDISQLEQSVEVYDSMVRAISELYRKEGENAFK</sequence>
<dbReference type="Proteomes" id="UP000261055">
    <property type="component" value="Unassembled WGS sequence"/>
</dbReference>
<dbReference type="CDD" id="cd08659">
    <property type="entry name" value="M20_ArgE_DapE-like"/>
    <property type="match status" value="1"/>
</dbReference>
<evidence type="ECO:0000256" key="7">
    <source>
        <dbReference type="ARBA" id="ARBA00023285"/>
    </source>
</evidence>
<evidence type="ECO:0000256" key="5">
    <source>
        <dbReference type="ARBA" id="ARBA00022801"/>
    </source>
</evidence>
<dbReference type="InterPro" id="IPR050072">
    <property type="entry name" value="Peptidase_M20A"/>
</dbReference>
<keyword evidence="4" id="KW-0479">Metal-binding</keyword>
<dbReference type="NCBIfam" id="TIGR01910">
    <property type="entry name" value="DapE-ArgE"/>
    <property type="match status" value="1"/>
</dbReference>
<dbReference type="GO" id="GO:0016787">
    <property type="term" value="F:hydrolase activity"/>
    <property type="evidence" value="ECO:0007669"/>
    <property type="project" value="UniProtKB-KW"/>
</dbReference>
<proteinExistence type="inferred from homology"/>
<dbReference type="GO" id="GO:0046872">
    <property type="term" value="F:metal ion binding"/>
    <property type="evidence" value="ECO:0007669"/>
    <property type="project" value="UniProtKB-KW"/>
</dbReference>
<keyword evidence="10" id="KW-1185">Reference proteome</keyword>
<evidence type="ECO:0000256" key="6">
    <source>
        <dbReference type="ARBA" id="ARBA00022833"/>
    </source>
</evidence>
<dbReference type="SUPFAM" id="SSF55031">
    <property type="entry name" value="Bacterial exopeptidase dimerisation domain"/>
    <property type="match status" value="1"/>
</dbReference>
<evidence type="ECO:0000313" key="10">
    <source>
        <dbReference type="Proteomes" id="UP000261055"/>
    </source>
</evidence>
<dbReference type="InterPro" id="IPR002933">
    <property type="entry name" value="Peptidase_M20"/>
</dbReference>
<dbReference type="InterPro" id="IPR011650">
    <property type="entry name" value="Peptidase_M20_dimer"/>
</dbReference>
<reference evidence="9 10" key="1">
    <citation type="submission" date="2018-08" db="EMBL/GenBank/DDBJ databases">
        <title>A genome reference for cultivated species of the human gut microbiota.</title>
        <authorList>
            <person name="Zou Y."/>
            <person name="Xue W."/>
            <person name="Luo G."/>
        </authorList>
    </citation>
    <scope>NUCLEOTIDE SEQUENCE [LARGE SCALE GENOMIC DNA]</scope>
    <source>
        <strain evidence="9 10">OM02-12</strain>
    </source>
</reference>
<keyword evidence="5" id="KW-0378">Hydrolase</keyword>
<protein>
    <submittedName>
        <fullName evidence="9">M20 family peptidase</fullName>
    </submittedName>
</protein>
<comment type="caution">
    <text evidence="9">The sequence shown here is derived from an EMBL/GenBank/DDBJ whole genome shotgun (WGS) entry which is preliminary data.</text>
</comment>
<organism evidence="9 10">
    <name type="scientific">Dorea formicigenerans</name>
    <dbReference type="NCBI Taxonomy" id="39486"/>
    <lineage>
        <taxon>Bacteria</taxon>
        <taxon>Bacillati</taxon>
        <taxon>Bacillota</taxon>
        <taxon>Clostridia</taxon>
        <taxon>Lachnospirales</taxon>
        <taxon>Lachnospiraceae</taxon>
        <taxon>Dorea</taxon>
    </lineage>
</organism>
<accession>A0A3E5GRY2</accession>
<keyword evidence="7" id="KW-0170">Cobalt</keyword>
<dbReference type="Pfam" id="PF07687">
    <property type="entry name" value="M20_dimer"/>
    <property type="match status" value="1"/>
</dbReference>
<dbReference type="Gene3D" id="3.40.630.10">
    <property type="entry name" value="Zn peptidases"/>
    <property type="match status" value="2"/>
</dbReference>
<comment type="cofactor">
    <cofactor evidence="2">
        <name>Zn(2+)</name>
        <dbReference type="ChEBI" id="CHEBI:29105"/>
    </cofactor>
</comment>
<comment type="cofactor">
    <cofactor evidence="1">
        <name>Co(2+)</name>
        <dbReference type="ChEBI" id="CHEBI:48828"/>
    </cofactor>
</comment>
<dbReference type="Pfam" id="PF01546">
    <property type="entry name" value="Peptidase_M20"/>
    <property type="match status" value="1"/>
</dbReference>
<dbReference type="PANTHER" id="PTHR43808">
    <property type="entry name" value="ACETYLORNITHINE DEACETYLASE"/>
    <property type="match status" value="1"/>
</dbReference>
<evidence type="ECO:0000313" key="9">
    <source>
        <dbReference type="EMBL" id="RGO50124.1"/>
    </source>
</evidence>
<keyword evidence="6" id="KW-0862">Zinc</keyword>
<evidence type="ECO:0000256" key="3">
    <source>
        <dbReference type="ARBA" id="ARBA00006247"/>
    </source>
</evidence>
<comment type="similarity">
    <text evidence="3">Belongs to the peptidase M20A family.</text>
</comment>
<dbReference type="AlphaFoldDB" id="A0A3E5GRY2"/>
<evidence type="ECO:0000256" key="1">
    <source>
        <dbReference type="ARBA" id="ARBA00001941"/>
    </source>
</evidence>
<dbReference type="InterPro" id="IPR036264">
    <property type="entry name" value="Bact_exopeptidase_dim_dom"/>
</dbReference>
<dbReference type="SUPFAM" id="SSF53187">
    <property type="entry name" value="Zn-dependent exopeptidases"/>
    <property type="match status" value="1"/>
</dbReference>
<dbReference type="EMBL" id="QSVQ01000010">
    <property type="protein sequence ID" value="RGO50124.1"/>
    <property type="molecule type" value="Genomic_DNA"/>
</dbReference>
<dbReference type="InterPro" id="IPR010182">
    <property type="entry name" value="ArgE/DapE"/>
</dbReference>
<evidence type="ECO:0000256" key="4">
    <source>
        <dbReference type="ARBA" id="ARBA00022723"/>
    </source>
</evidence>
<evidence type="ECO:0000256" key="2">
    <source>
        <dbReference type="ARBA" id="ARBA00001947"/>
    </source>
</evidence>
<dbReference type="Gene3D" id="3.30.70.360">
    <property type="match status" value="1"/>
</dbReference>
<name>A0A3E5GRY2_9FIRM</name>
<feature type="domain" description="Peptidase M20 dimerisation" evidence="8">
    <location>
        <begin position="175"/>
        <end position="282"/>
    </location>
</feature>